<dbReference type="GO" id="GO:0006629">
    <property type="term" value="P:lipid metabolic process"/>
    <property type="evidence" value="ECO:0007669"/>
    <property type="project" value="InterPro"/>
</dbReference>
<dbReference type="PANTHER" id="PTHR46211:SF1">
    <property type="entry name" value="GLYCEROPHOSPHODIESTER PHOSPHODIESTERASE, CYTOPLASMIC"/>
    <property type="match status" value="1"/>
</dbReference>
<dbReference type="Gene3D" id="3.20.20.190">
    <property type="entry name" value="Phosphatidylinositol (PI) phosphodiesterase"/>
    <property type="match status" value="1"/>
</dbReference>
<protein>
    <submittedName>
        <fullName evidence="4">Glycerophosphoryl diester phosphodiesterase</fullName>
    </submittedName>
</protein>
<feature type="domain" description="GP-PDE" evidence="3">
    <location>
        <begin position="63"/>
        <end position="316"/>
    </location>
</feature>
<proteinExistence type="predicted"/>
<dbReference type="EMBL" id="FOLM01000006">
    <property type="protein sequence ID" value="SFC81908.1"/>
    <property type="molecule type" value="Genomic_DNA"/>
</dbReference>
<feature type="chain" id="PRO_5039287560" evidence="2">
    <location>
        <begin position="24"/>
        <end position="345"/>
    </location>
</feature>
<dbReference type="InterPro" id="IPR017946">
    <property type="entry name" value="PLC-like_Pdiesterase_TIM-brl"/>
</dbReference>
<evidence type="ECO:0000313" key="5">
    <source>
        <dbReference type="Proteomes" id="UP000199207"/>
    </source>
</evidence>
<organism evidence="4 5">
    <name type="scientific">Streptomyces aidingensis</name>
    <dbReference type="NCBI Taxonomy" id="910347"/>
    <lineage>
        <taxon>Bacteria</taxon>
        <taxon>Bacillati</taxon>
        <taxon>Actinomycetota</taxon>
        <taxon>Actinomycetes</taxon>
        <taxon>Kitasatosporales</taxon>
        <taxon>Streptomycetaceae</taxon>
        <taxon>Streptomyces</taxon>
    </lineage>
</organism>
<dbReference type="SUPFAM" id="SSF51695">
    <property type="entry name" value="PLC-like phosphodiesterases"/>
    <property type="match status" value="1"/>
</dbReference>
<dbReference type="AlphaFoldDB" id="A0A1I1MFQ4"/>
<feature type="compositionally biased region" description="Pro residues" evidence="1">
    <location>
        <begin position="26"/>
        <end position="35"/>
    </location>
</feature>
<dbReference type="InterPro" id="IPR030395">
    <property type="entry name" value="GP_PDE_dom"/>
</dbReference>
<accession>A0A1I1MFQ4</accession>
<feature type="region of interest" description="Disordered" evidence="1">
    <location>
        <begin position="312"/>
        <end position="345"/>
    </location>
</feature>
<evidence type="ECO:0000313" key="4">
    <source>
        <dbReference type="EMBL" id="SFC81908.1"/>
    </source>
</evidence>
<gene>
    <name evidence="4" type="ORF">SAMN05421773_106155</name>
</gene>
<dbReference type="PROSITE" id="PS51704">
    <property type="entry name" value="GP_PDE"/>
    <property type="match status" value="1"/>
</dbReference>
<keyword evidence="2" id="KW-0732">Signal</keyword>
<reference evidence="4 5" key="1">
    <citation type="submission" date="2016-10" db="EMBL/GenBank/DDBJ databases">
        <authorList>
            <person name="de Groot N.N."/>
        </authorList>
    </citation>
    <scope>NUCLEOTIDE SEQUENCE [LARGE SCALE GENOMIC DNA]</scope>
    <source>
        <strain evidence="4 5">CGMCC 4.5739</strain>
    </source>
</reference>
<evidence type="ECO:0000256" key="1">
    <source>
        <dbReference type="SAM" id="MobiDB-lite"/>
    </source>
</evidence>
<keyword evidence="5" id="KW-1185">Reference proteome</keyword>
<dbReference type="GO" id="GO:0008081">
    <property type="term" value="F:phosphoric diester hydrolase activity"/>
    <property type="evidence" value="ECO:0007669"/>
    <property type="project" value="InterPro"/>
</dbReference>
<dbReference type="STRING" id="910347.SAMN05421773_106155"/>
<dbReference type="Pfam" id="PF03009">
    <property type="entry name" value="GDPD"/>
    <property type="match status" value="1"/>
</dbReference>
<feature type="signal peptide" evidence="2">
    <location>
        <begin position="1"/>
        <end position="23"/>
    </location>
</feature>
<evidence type="ECO:0000259" key="3">
    <source>
        <dbReference type="PROSITE" id="PS51704"/>
    </source>
</evidence>
<feature type="region of interest" description="Disordered" evidence="1">
    <location>
        <begin position="25"/>
        <end position="64"/>
    </location>
</feature>
<feature type="compositionally biased region" description="Low complexity" evidence="1">
    <location>
        <begin position="36"/>
        <end position="64"/>
    </location>
</feature>
<dbReference type="PANTHER" id="PTHR46211">
    <property type="entry name" value="GLYCEROPHOSPHORYL DIESTER PHOSPHODIESTERASE"/>
    <property type="match status" value="1"/>
</dbReference>
<evidence type="ECO:0000256" key="2">
    <source>
        <dbReference type="SAM" id="SignalP"/>
    </source>
</evidence>
<name>A0A1I1MFQ4_9ACTN</name>
<sequence length="345" mass="35931">MPPRRTFALLSAVLGALVLPAQGAPVPAPASPPGPASSTASTGSTGSTASAASAGPAASRPGPVVVAHRGASGYAPENTLAAADAAAALGAPWVEADVQRTRDGVLVLMHDTTLERTTDAEVRHPDRAPWEVSGFSSAELAGLDAGGWFGERFAGEPVPTLTAFLRRLARHGQRLLLEIKAPERYPGIEAEIVTVLREEGWLTGAALRRGLVVQSFSADSVRTVHELHPGIRTGFLGRPEPAELPVYAAFCDQINPRHTTLTAEYVAAVQALAGPHGSGLEVLTWTVNDAAAAVRAASLGVDGIITDHPDVVRRALTPGPGRRSRRRRRAGWPGRRPGPAVGGRP</sequence>
<dbReference type="Proteomes" id="UP000199207">
    <property type="component" value="Unassembled WGS sequence"/>
</dbReference>